<sequence>MIKTTKTNVLTMNYNIIEERLERNNKERRESMAGSRFNPNDADKLMSTKRKELIPPNMVIEMLDLNMKDTVADLGAGNGYFTLPIAKGVKKTVYAVDIEPKMLEMLKVNAVEEQIDNINYVVSDIENIQLDLVNKALITFVIHEVPNLDKALCEIKRILKPGGQLLLLEWEAVETEMGPPLHERIPSQKLGELLRGNGFDIEVTHLNPAIYAIEAKTV</sequence>
<dbReference type="EMBL" id="JAMBOL010000052">
    <property type="protein sequence ID" value="MCM3716675.1"/>
    <property type="molecule type" value="Genomic_DNA"/>
</dbReference>
<keyword evidence="2" id="KW-0808">Transferase</keyword>
<evidence type="ECO:0000259" key="1">
    <source>
        <dbReference type="Pfam" id="PF08241"/>
    </source>
</evidence>
<gene>
    <name evidence="2" type="ORF">M3202_21785</name>
</gene>
<dbReference type="RefSeq" id="WP_251225320.1">
    <property type="nucleotide sequence ID" value="NZ_JAMBOL010000052.1"/>
</dbReference>
<dbReference type="InterPro" id="IPR013216">
    <property type="entry name" value="Methyltransf_11"/>
</dbReference>
<dbReference type="GO" id="GO:0008757">
    <property type="term" value="F:S-adenosylmethionine-dependent methyltransferase activity"/>
    <property type="evidence" value="ECO:0007669"/>
    <property type="project" value="InterPro"/>
</dbReference>
<accession>A0A9X2IQS9</accession>
<feature type="domain" description="Methyltransferase type 11" evidence="1">
    <location>
        <begin position="73"/>
        <end position="166"/>
    </location>
</feature>
<dbReference type="SUPFAM" id="SSF53335">
    <property type="entry name" value="S-adenosyl-L-methionine-dependent methyltransferases"/>
    <property type="match status" value="1"/>
</dbReference>
<dbReference type="Pfam" id="PF08241">
    <property type="entry name" value="Methyltransf_11"/>
    <property type="match status" value="1"/>
</dbReference>
<evidence type="ECO:0000313" key="3">
    <source>
        <dbReference type="Proteomes" id="UP001139179"/>
    </source>
</evidence>
<dbReference type="Proteomes" id="UP001139179">
    <property type="component" value="Unassembled WGS sequence"/>
</dbReference>
<dbReference type="InterPro" id="IPR029063">
    <property type="entry name" value="SAM-dependent_MTases_sf"/>
</dbReference>
<evidence type="ECO:0000313" key="2">
    <source>
        <dbReference type="EMBL" id="MCM3716675.1"/>
    </source>
</evidence>
<dbReference type="GO" id="GO:0032259">
    <property type="term" value="P:methylation"/>
    <property type="evidence" value="ECO:0007669"/>
    <property type="project" value="UniProtKB-KW"/>
</dbReference>
<dbReference type="CDD" id="cd02440">
    <property type="entry name" value="AdoMet_MTases"/>
    <property type="match status" value="1"/>
</dbReference>
<comment type="caution">
    <text evidence="2">The sequence shown here is derived from an EMBL/GenBank/DDBJ whole genome shotgun (WGS) entry which is preliminary data.</text>
</comment>
<dbReference type="Gene3D" id="3.40.50.150">
    <property type="entry name" value="Vaccinia Virus protein VP39"/>
    <property type="match status" value="1"/>
</dbReference>
<dbReference type="AlphaFoldDB" id="A0A9X2IQS9"/>
<organism evidence="2 3">
    <name type="scientific">Halalkalibacter oceani</name>
    <dbReference type="NCBI Taxonomy" id="1653776"/>
    <lineage>
        <taxon>Bacteria</taxon>
        <taxon>Bacillati</taxon>
        <taxon>Bacillota</taxon>
        <taxon>Bacilli</taxon>
        <taxon>Bacillales</taxon>
        <taxon>Bacillaceae</taxon>
        <taxon>Halalkalibacter</taxon>
    </lineage>
</organism>
<protein>
    <submittedName>
        <fullName evidence="2">Class I SAM-dependent methyltransferase</fullName>
    </submittedName>
</protein>
<proteinExistence type="predicted"/>
<reference evidence="2" key="1">
    <citation type="submission" date="2022-05" db="EMBL/GenBank/DDBJ databases">
        <title>Comparative Genomics of Spacecraft Associated Microbes.</title>
        <authorList>
            <person name="Tran M.T."/>
            <person name="Wright A."/>
            <person name="Seuylemezian A."/>
            <person name="Eisen J."/>
            <person name="Coil D."/>
        </authorList>
    </citation>
    <scope>NUCLEOTIDE SEQUENCE</scope>
    <source>
        <strain evidence="2">214.1.1</strain>
    </source>
</reference>
<keyword evidence="2" id="KW-0489">Methyltransferase</keyword>
<name>A0A9X2IQS9_9BACI</name>
<keyword evidence="3" id="KW-1185">Reference proteome</keyword>
<dbReference type="PANTHER" id="PTHR43591">
    <property type="entry name" value="METHYLTRANSFERASE"/>
    <property type="match status" value="1"/>
</dbReference>
<dbReference type="PANTHER" id="PTHR43591:SF24">
    <property type="entry name" value="2-METHOXY-6-POLYPRENYL-1,4-BENZOQUINOL METHYLASE, MITOCHONDRIAL"/>
    <property type="match status" value="1"/>
</dbReference>